<evidence type="ECO:0000256" key="5">
    <source>
        <dbReference type="ARBA" id="ARBA00023136"/>
    </source>
</evidence>
<dbReference type="Pfam" id="PF04117">
    <property type="entry name" value="Mpv17_PMP22"/>
    <property type="match status" value="1"/>
</dbReference>
<comment type="subcellular location">
    <subcellularLocation>
        <location evidence="1">Membrane</location>
        <topology evidence="1">Multi-pass membrane protein</topology>
    </subcellularLocation>
</comment>
<dbReference type="GO" id="GO:0005739">
    <property type="term" value="C:mitochondrion"/>
    <property type="evidence" value="ECO:0007669"/>
    <property type="project" value="TreeGrafter"/>
</dbReference>
<accession>A0A9P0DTT3</accession>
<reference evidence="8" key="2">
    <citation type="submission" date="2022-10" db="EMBL/GenBank/DDBJ databases">
        <authorList>
            <consortium name="ENA_rothamsted_submissions"/>
            <consortium name="culmorum"/>
            <person name="King R."/>
        </authorList>
    </citation>
    <scope>NUCLEOTIDE SEQUENCE</scope>
</reference>
<dbReference type="InterPro" id="IPR007248">
    <property type="entry name" value="Mpv17_PMP22"/>
</dbReference>
<evidence type="ECO:0000256" key="1">
    <source>
        <dbReference type="ARBA" id="ARBA00004141"/>
    </source>
</evidence>
<dbReference type="AlphaFoldDB" id="A0A9P0DTT3"/>
<name>A0A9P0DTT3_PHACE</name>
<dbReference type="PANTHER" id="PTHR11266">
    <property type="entry name" value="PEROXISOMAL MEMBRANE PROTEIN 2, PXMP2 MPV17"/>
    <property type="match status" value="1"/>
</dbReference>
<keyword evidence="9" id="KW-1185">Reference proteome</keyword>
<gene>
    <name evidence="8" type="ORF">PHAECO_LOCUS12967</name>
</gene>
<evidence type="ECO:0000256" key="2">
    <source>
        <dbReference type="ARBA" id="ARBA00006824"/>
    </source>
</evidence>
<keyword evidence="3" id="KW-0812">Transmembrane</keyword>
<organism evidence="8 9">
    <name type="scientific">Phaedon cochleariae</name>
    <name type="common">Mustard beetle</name>
    <dbReference type="NCBI Taxonomy" id="80249"/>
    <lineage>
        <taxon>Eukaryota</taxon>
        <taxon>Metazoa</taxon>
        <taxon>Ecdysozoa</taxon>
        <taxon>Arthropoda</taxon>
        <taxon>Hexapoda</taxon>
        <taxon>Insecta</taxon>
        <taxon>Pterygota</taxon>
        <taxon>Neoptera</taxon>
        <taxon>Endopterygota</taxon>
        <taxon>Coleoptera</taxon>
        <taxon>Polyphaga</taxon>
        <taxon>Cucujiformia</taxon>
        <taxon>Chrysomeloidea</taxon>
        <taxon>Chrysomelidae</taxon>
        <taxon>Chrysomelinae</taxon>
        <taxon>Chrysomelini</taxon>
        <taxon>Phaedon</taxon>
    </lineage>
</organism>
<protein>
    <recommendedName>
        <fullName evidence="6">Mitochondrial inner membrane protein Mpv17</fullName>
    </recommendedName>
</protein>
<dbReference type="PANTHER" id="PTHR11266:SF17">
    <property type="entry name" value="PROTEIN MPV17"/>
    <property type="match status" value="1"/>
</dbReference>
<dbReference type="GO" id="GO:1901858">
    <property type="term" value="P:regulation of mitochondrial DNA metabolic process"/>
    <property type="evidence" value="ECO:0007669"/>
    <property type="project" value="TreeGrafter"/>
</dbReference>
<dbReference type="GO" id="GO:0015267">
    <property type="term" value="F:channel activity"/>
    <property type="evidence" value="ECO:0007669"/>
    <property type="project" value="TreeGrafter"/>
</dbReference>
<dbReference type="OrthoDB" id="430207at2759"/>
<keyword evidence="5" id="KW-0472">Membrane</keyword>
<evidence type="ECO:0000313" key="8">
    <source>
        <dbReference type="EMBL" id="CAH1183128.1"/>
    </source>
</evidence>
<evidence type="ECO:0000313" key="9">
    <source>
        <dbReference type="Proteomes" id="UP001153737"/>
    </source>
</evidence>
<dbReference type="Proteomes" id="UP001153737">
    <property type="component" value="Chromosome 9"/>
</dbReference>
<evidence type="ECO:0000256" key="6">
    <source>
        <dbReference type="ARBA" id="ARBA00049743"/>
    </source>
</evidence>
<sequence>MSTFMVIYKGYQRLLTNHPMLVQSCQASVLMGTGDLIAQTVVEKKSIAEVDFGRTARFSTLGLVLVGPTLTTWYKCLEKLYGTSKKYRVIKKVATDQLCFVPCFHAVFITSINVLNGHDWAFTKEQLRLKYVDVVTSNYALWPAVQLVNFRFVPLSYQVLVVQCVAVFWNVYLSWKTQFGVEKKL</sequence>
<proteinExistence type="inferred from homology"/>
<reference evidence="8" key="1">
    <citation type="submission" date="2022-01" db="EMBL/GenBank/DDBJ databases">
        <authorList>
            <person name="King R."/>
        </authorList>
    </citation>
    <scope>NUCLEOTIDE SEQUENCE</scope>
</reference>
<dbReference type="EMBL" id="OU896715">
    <property type="protein sequence ID" value="CAH1183128.1"/>
    <property type="molecule type" value="Genomic_DNA"/>
</dbReference>
<comment type="similarity">
    <text evidence="2 7">Belongs to the peroxisomal membrane protein PXMP2/4 family.</text>
</comment>
<dbReference type="GO" id="GO:0016020">
    <property type="term" value="C:membrane"/>
    <property type="evidence" value="ECO:0007669"/>
    <property type="project" value="UniProtKB-SubCell"/>
</dbReference>
<evidence type="ECO:0000256" key="3">
    <source>
        <dbReference type="ARBA" id="ARBA00022692"/>
    </source>
</evidence>
<keyword evidence="4" id="KW-1133">Transmembrane helix</keyword>
<evidence type="ECO:0000256" key="7">
    <source>
        <dbReference type="RuleBase" id="RU363053"/>
    </source>
</evidence>
<evidence type="ECO:0000256" key="4">
    <source>
        <dbReference type="ARBA" id="ARBA00022989"/>
    </source>
</evidence>